<dbReference type="Pfam" id="PF01609">
    <property type="entry name" value="DDE_Tnp_1"/>
    <property type="match status" value="1"/>
</dbReference>
<evidence type="ECO:0000259" key="1">
    <source>
        <dbReference type="Pfam" id="PF01609"/>
    </source>
</evidence>
<protein>
    <submittedName>
        <fullName evidence="2">Transposase</fullName>
    </submittedName>
</protein>
<dbReference type="GO" id="GO:0004803">
    <property type="term" value="F:transposase activity"/>
    <property type="evidence" value="ECO:0007669"/>
    <property type="project" value="InterPro"/>
</dbReference>
<dbReference type="RefSeq" id="WP_199603360.1">
    <property type="nucleotide sequence ID" value="NZ_JAEHJZ010000059.1"/>
</dbReference>
<reference evidence="2 3" key="1">
    <citation type="submission" date="2020-09" db="EMBL/GenBank/DDBJ databases">
        <title>Draft genome of Gelidibacter salicanalis PAMC21136.</title>
        <authorList>
            <person name="Park H."/>
        </authorList>
    </citation>
    <scope>NUCLEOTIDE SEQUENCE [LARGE SCALE GENOMIC DNA]</scope>
    <source>
        <strain evidence="2 3">PAMC21136</strain>
    </source>
</reference>
<name>A0A934KP68_9FLAO</name>
<sequence length="477" mass="55233">MLQNEDIAKIQEIKGKFNKVWVSSEYLQAHLNIIGFNKIKSRFSWCKKAGYSFESLIATLLILPLIGINSIYGLTTGKDAGVSKCGKDSYYRISANQKINWRAFLAQFVKQYLLKDELFTPSADATRCLVFDDTDLSKTGKTIEGVSKIHNHVSKTYYFGFKLLVAGYWNGSVFIPIDFSLHRESKTSKLKYGLTARQRKAQKKTPRCFKTFAAKRYKELNKKKTDMLVQMFSRVVKRKISVDYILMDTWFTSVSLLKKLRSICGTTHIIGMYKYNSKIGVRSKVKTLTQLKKQKAKPKRCRKFKYYYHHYISEIDGLKVAVFISKRGNNGKWHTLITTDTTLKFVKAVEVYSIRWSIEVFFKEAKQLFGLGKCQSTNFDVQIAQITITMTQYLLTSIRYRMEAYETIGGLFKDLKQDYIENKLNIRILAVVSLILTVLEKLIESIDIEYITSKIISNIEDFGFITNTHEFRYQSIT</sequence>
<dbReference type="Proteomes" id="UP000662373">
    <property type="component" value="Unassembled WGS sequence"/>
</dbReference>
<dbReference type="GO" id="GO:0003677">
    <property type="term" value="F:DNA binding"/>
    <property type="evidence" value="ECO:0007669"/>
    <property type="project" value="InterPro"/>
</dbReference>
<dbReference type="InterPro" id="IPR002559">
    <property type="entry name" value="Transposase_11"/>
</dbReference>
<dbReference type="GO" id="GO:0006313">
    <property type="term" value="P:DNA transposition"/>
    <property type="evidence" value="ECO:0007669"/>
    <property type="project" value="InterPro"/>
</dbReference>
<accession>A0A934KP68</accession>
<dbReference type="EMBL" id="JAEHJZ010000059">
    <property type="protein sequence ID" value="MBJ7882922.1"/>
    <property type="molecule type" value="Genomic_DNA"/>
</dbReference>
<feature type="domain" description="Transposase IS4-like" evidence="1">
    <location>
        <begin position="235"/>
        <end position="394"/>
    </location>
</feature>
<comment type="caution">
    <text evidence="2">The sequence shown here is derived from an EMBL/GenBank/DDBJ whole genome shotgun (WGS) entry which is preliminary data.</text>
</comment>
<evidence type="ECO:0000313" key="3">
    <source>
        <dbReference type="Proteomes" id="UP000662373"/>
    </source>
</evidence>
<proteinExistence type="predicted"/>
<keyword evidence="3" id="KW-1185">Reference proteome</keyword>
<dbReference type="SUPFAM" id="SSF53098">
    <property type="entry name" value="Ribonuclease H-like"/>
    <property type="match status" value="1"/>
</dbReference>
<dbReference type="AlphaFoldDB" id="A0A934KP68"/>
<dbReference type="InterPro" id="IPR012337">
    <property type="entry name" value="RNaseH-like_sf"/>
</dbReference>
<gene>
    <name evidence="2" type="ORF">JEM65_19995</name>
</gene>
<organism evidence="2 3">
    <name type="scientific">Gelidibacter salicanalis</name>
    <dbReference type="NCBI Taxonomy" id="291193"/>
    <lineage>
        <taxon>Bacteria</taxon>
        <taxon>Pseudomonadati</taxon>
        <taxon>Bacteroidota</taxon>
        <taxon>Flavobacteriia</taxon>
        <taxon>Flavobacteriales</taxon>
        <taxon>Flavobacteriaceae</taxon>
        <taxon>Gelidibacter</taxon>
    </lineage>
</organism>
<evidence type="ECO:0000313" key="2">
    <source>
        <dbReference type="EMBL" id="MBJ7882922.1"/>
    </source>
</evidence>